<dbReference type="AlphaFoldDB" id="A0A381NTA7"/>
<gene>
    <name evidence="1" type="ORF">METZ01_LOCUS9567</name>
</gene>
<proteinExistence type="predicted"/>
<dbReference type="SUPFAM" id="SSF53335">
    <property type="entry name" value="S-adenosyl-L-methionine-dependent methyltransferases"/>
    <property type="match status" value="1"/>
</dbReference>
<reference evidence="1" key="1">
    <citation type="submission" date="2018-05" db="EMBL/GenBank/DDBJ databases">
        <authorList>
            <person name="Lanie J.A."/>
            <person name="Ng W.-L."/>
            <person name="Kazmierczak K.M."/>
            <person name="Andrzejewski T.M."/>
            <person name="Davidsen T.M."/>
            <person name="Wayne K.J."/>
            <person name="Tettelin H."/>
            <person name="Glass J.I."/>
            <person name="Rusch D."/>
            <person name="Podicherti R."/>
            <person name="Tsui H.-C.T."/>
            <person name="Winkler M.E."/>
        </authorList>
    </citation>
    <scope>NUCLEOTIDE SEQUENCE</scope>
</reference>
<evidence type="ECO:0000313" key="1">
    <source>
        <dbReference type="EMBL" id="SUZ56713.1"/>
    </source>
</evidence>
<name>A0A381NTA7_9ZZZZ</name>
<accession>A0A381NTA7</accession>
<dbReference type="InterPro" id="IPR029063">
    <property type="entry name" value="SAM-dependent_MTases_sf"/>
</dbReference>
<evidence type="ECO:0008006" key="2">
    <source>
        <dbReference type="Google" id="ProtNLM"/>
    </source>
</evidence>
<dbReference type="EMBL" id="UINC01000520">
    <property type="protein sequence ID" value="SUZ56713.1"/>
    <property type="molecule type" value="Genomic_DNA"/>
</dbReference>
<protein>
    <recommendedName>
        <fullName evidence="2">Methyltransferase type 11 domain-containing protein</fullName>
    </recommendedName>
</protein>
<dbReference type="Gene3D" id="3.40.50.150">
    <property type="entry name" value="Vaccinia Virus protein VP39"/>
    <property type="match status" value="1"/>
</dbReference>
<sequence length="129" mass="14230">MVKPGGRFHIVEFHPIMQTLKKNAGGTVIMAHPYFNDGVIPYEPDGTGSYATPDKPINETTYEWVHSIGEVVTAISNAGLIIDRLNEFPFTTGGDFMGCLEEDEPGLWRYPDSKHGVPLTFSIMATKPC</sequence>
<organism evidence="1">
    <name type="scientific">marine metagenome</name>
    <dbReference type="NCBI Taxonomy" id="408172"/>
    <lineage>
        <taxon>unclassified sequences</taxon>
        <taxon>metagenomes</taxon>
        <taxon>ecological metagenomes</taxon>
    </lineage>
</organism>